<keyword evidence="4" id="KW-0963">Cytoplasm</keyword>
<dbReference type="InterPro" id="IPR053790">
    <property type="entry name" value="P5CR-like_CS"/>
</dbReference>
<dbReference type="PIRSF" id="PIRSF000193">
    <property type="entry name" value="Pyrrol-5-carb_rd"/>
    <property type="match status" value="1"/>
</dbReference>
<dbReference type="PROSITE" id="PS00521">
    <property type="entry name" value="P5CR"/>
    <property type="match status" value="1"/>
</dbReference>
<dbReference type="GO" id="GO:0055129">
    <property type="term" value="P:L-proline biosynthetic process"/>
    <property type="evidence" value="ECO:0007669"/>
    <property type="project" value="UniProtKB-UniRule"/>
</dbReference>
<comment type="function">
    <text evidence="4">Catalyzes the reduction of 1-pyrroline-5-carboxylate (PCA) to L-proline.</text>
</comment>
<name>A0A7W6BE17_9SPHN</name>
<evidence type="ECO:0000256" key="3">
    <source>
        <dbReference type="ARBA" id="ARBA00023002"/>
    </source>
</evidence>
<comment type="catalytic activity">
    <reaction evidence="4">
        <text>L-proline + NAD(+) = (S)-1-pyrroline-5-carboxylate + NADH + 2 H(+)</text>
        <dbReference type="Rhea" id="RHEA:14105"/>
        <dbReference type="ChEBI" id="CHEBI:15378"/>
        <dbReference type="ChEBI" id="CHEBI:17388"/>
        <dbReference type="ChEBI" id="CHEBI:57540"/>
        <dbReference type="ChEBI" id="CHEBI:57945"/>
        <dbReference type="ChEBI" id="CHEBI:60039"/>
        <dbReference type="EC" id="1.5.1.2"/>
    </reaction>
</comment>
<dbReference type="RefSeq" id="WP_188070651.1">
    <property type="nucleotide sequence ID" value="NZ_BSPS01000007.1"/>
</dbReference>
<sequence length="272" mass="28849">MLERFDRPLFLVGCGNMAGSMLSRWLESGLAPAHVTVLRPSGKPVGNGVRVISSFPDRLPEEALVVLGMKPQQLAAVAPDLKARWREDLILVSLLAGVSVGRLAEAVAPREAVVRVMPNTPVALGKGVCALYADPALDAARREAVQALMVPLGLAEWIAGEEQFNLVTALTGCGPAFLFRFIDALARGARDLGLEEGQALRFATAMVEGASALAAQADTDPGTLADRVASKGGMTREGLDVMDKDRRLDALIRDTLSAARDRGEELERLSAG</sequence>
<dbReference type="EC" id="1.5.1.2" evidence="4"/>
<evidence type="ECO:0000259" key="5">
    <source>
        <dbReference type="Pfam" id="PF03807"/>
    </source>
</evidence>
<dbReference type="GO" id="GO:0004735">
    <property type="term" value="F:pyrroline-5-carboxylate reductase activity"/>
    <property type="evidence" value="ECO:0007669"/>
    <property type="project" value="UniProtKB-UniRule"/>
</dbReference>
<comment type="pathway">
    <text evidence="4">Amino-acid biosynthesis; L-proline biosynthesis; L-proline from L-glutamate 5-semialdehyde: step 1/1.</text>
</comment>
<dbReference type="SUPFAM" id="SSF51735">
    <property type="entry name" value="NAD(P)-binding Rossmann-fold domains"/>
    <property type="match status" value="1"/>
</dbReference>
<feature type="domain" description="Pyrroline-5-carboxylate reductase catalytic N-terminal" evidence="5">
    <location>
        <begin position="11"/>
        <end position="97"/>
    </location>
</feature>
<dbReference type="AlphaFoldDB" id="A0A7W6BE17"/>
<feature type="domain" description="Pyrroline-5-carboxylate reductase dimerisation" evidence="6">
    <location>
        <begin position="161"/>
        <end position="266"/>
    </location>
</feature>
<protein>
    <recommendedName>
        <fullName evidence="4">Pyrroline-5-carboxylate reductase</fullName>
        <shortName evidence="4">P5C reductase</shortName>
        <shortName evidence="4">P5CR</shortName>
        <ecNumber evidence="4">1.5.1.2</ecNumber>
    </recommendedName>
    <alternativeName>
        <fullName evidence="4">PCA reductase</fullName>
    </alternativeName>
</protein>
<dbReference type="UniPathway" id="UPA00098">
    <property type="reaction ID" value="UER00361"/>
</dbReference>
<dbReference type="Gene3D" id="3.40.50.720">
    <property type="entry name" value="NAD(P)-binding Rossmann-like Domain"/>
    <property type="match status" value="1"/>
</dbReference>
<dbReference type="InterPro" id="IPR000304">
    <property type="entry name" value="Pyrroline-COOH_reductase"/>
</dbReference>
<evidence type="ECO:0000256" key="4">
    <source>
        <dbReference type="HAMAP-Rule" id="MF_01925"/>
    </source>
</evidence>
<accession>A0A7W6BE17</accession>
<dbReference type="Pfam" id="PF03807">
    <property type="entry name" value="F420_oxidored"/>
    <property type="match status" value="1"/>
</dbReference>
<keyword evidence="4" id="KW-0028">Amino-acid biosynthesis</keyword>
<keyword evidence="8" id="KW-1185">Reference proteome</keyword>
<dbReference type="PANTHER" id="PTHR11645">
    <property type="entry name" value="PYRROLINE-5-CARBOXYLATE REDUCTASE"/>
    <property type="match status" value="1"/>
</dbReference>
<dbReference type="HAMAP" id="MF_01925">
    <property type="entry name" value="P5C_reductase"/>
    <property type="match status" value="1"/>
</dbReference>
<organism evidence="7 8">
    <name type="scientific">Sphingobium jiangsuense</name>
    <dbReference type="NCBI Taxonomy" id="870476"/>
    <lineage>
        <taxon>Bacteria</taxon>
        <taxon>Pseudomonadati</taxon>
        <taxon>Pseudomonadota</taxon>
        <taxon>Alphaproteobacteria</taxon>
        <taxon>Sphingomonadales</taxon>
        <taxon>Sphingomonadaceae</taxon>
        <taxon>Sphingobium</taxon>
    </lineage>
</organism>
<evidence type="ECO:0000313" key="8">
    <source>
        <dbReference type="Proteomes" id="UP000571950"/>
    </source>
</evidence>
<dbReference type="SUPFAM" id="SSF48179">
    <property type="entry name" value="6-phosphogluconate dehydrogenase C-terminal domain-like"/>
    <property type="match status" value="1"/>
</dbReference>
<dbReference type="Pfam" id="PF14748">
    <property type="entry name" value="P5CR_dimer"/>
    <property type="match status" value="1"/>
</dbReference>
<dbReference type="GO" id="GO:0005737">
    <property type="term" value="C:cytoplasm"/>
    <property type="evidence" value="ECO:0007669"/>
    <property type="project" value="UniProtKB-SubCell"/>
</dbReference>
<dbReference type="InterPro" id="IPR008927">
    <property type="entry name" value="6-PGluconate_DH-like_C_sf"/>
</dbReference>
<dbReference type="EMBL" id="JACIDT010000002">
    <property type="protein sequence ID" value="MBB3925098.1"/>
    <property type="molecule type" value="Genomic_DNA"/>
</dbReference>
<comment type="similarity">
    <text evidence="1 4">Belongs to the pyrroline-5-carboxylate reductase family.</text>
</comment>
<dbReference type="InterPro" id="IPR029036">
    <property type="entry name" value="P5CR_dimer"/>
</dbReference>
<keyword evidence="4" id="KW-0641">Proline biosynthesis</keyword>
<reference evidence="7 8" key="1">
    <citation type="submission" date="2020-08" db="EMBL/GenBank/DDBJ databases">
        <title>Genomic Encyclopedia of Type Strains, Phase IV (KMG-IV): sequencing the most valuable type-strain genomes for metagenomic binning, comparative biology and taxonomic classification.</title>
        <authorList>
            <person name="Goeker M."/>
        </authorList>
    </citation>
    <scope>NUCLEOTIDE SEQUENCE [LARGE SCALE GENOMIC DNA]</scope>
    <source>
        <strain evidence="7 8">DSM 26189</strain>
    </source>
</reference>
<comment type="caution">
    <text evidence="7">The sequence shown here is derived from an EMBL/GenBank/DDBJ whole genome shotgun (WGS) entry which is preliminary data.</text>
</comment>
<evidence type="ECO:0000259" key="6">
    <source>
        <dbReference type="Pfam" id="PF14748"/>
    </source>
</evidence>
<keyword evidence="3 4" id="KW-0560">Oxidoreductase</keyword>
<keyword evidence="2 4" id="KW-0521">NADP</keyword>
<comment type="subcellular location">
    <subcellularLocation>
        <location evidence="4">Cytoplasm</location>
    </subcellularLocation>
</comment>
<evidence type="ECO:0000256" key="2">
    <source>
        <dbReference type="ARBA" id="ARBA00022857"/>
    </source>
</evidence>
<dbReference type="PANTHER" id="PTHR11645:SF0">
    <property type="entry name" value="PYRROLINE-5-CARBOXYLATE REDUCTASE 3"/>
    <property type="match status" value="1"/>
</dbReference>
<dbReference type="InterPro" id="IPR036291">
    <property type="entry name" value="NAD(P)-bd_dom_sf"/>
</dbReference>
<comment type="catalytic activity">
    <reaction evidence="4">
        <text>L-proline + NADP(+) = (S)-1-pyrroline-5-carboxylate + NADPH + 2 H(+)</text>
        <dbReference type="Rhea" id="RHEA:14109"/>
        <dbReference type="ChEBI" id="CHEBI:15378"/>
        <dbReference type="ChEBI" id="CHEBI:17388"/>
        <dbReference type="ChEBI" id="CHEBI:57783"/>
        <dbReference type="ChEBI" id="CHEBI:58349"/>
        <dbReference type="ChEBI" id="CHEBI:60039"/>
        <dbReference type="EC" id="1.5.1.2"/>
    </reaction>
</comment>
<gene>
    <name evidence="4" type="primary">proC</name>
    <name evidence="7" type="ORF">GGR43_000799</name>
</gene>
<dbReference type="Gene3D" id="1.10.3730.10">
    <property type="entry name" value="ProC C-terminal domain-like"/>
    <property type="match status" value="1"/>
</dbReference>
<evidence type="ECO:0000313" key="7">
    <source>
        <dbReference type="EMBL" id="MBB3925098.1"/>
    </source>
</evidence>
<evidence type="ECO:0000256" key="1">
    <source>
        <dbReference type="ARBA" id="ARBA00005525"/>
    </source>
</evidence>
<proteinExistence type="inferred from homology"/>
<dbReference type="Proteomes" id="UP000571950">
    <property type="component" value="Unassembled WGS sequence"/>
</dbReference>
<dbReference type="InterPro" id="IPR028939">
    <property type="entry name" value="P5C_Rdtase_cat_N"/>
</dbReference>